<organism evidence="7 8">
    <name type="scientific">Sphingobium jiangsuense</name>
    <dbReference type="NCBI Taxonomy" id="870476"/>
    <lineage>
        <taxon>Bacteria</taxon>
        <taxon>Pseudomonadati</taxon>
        <taxon>Pseudomonadota</taxon>
        <taxon>Alphaproteobacteria</taxon>
        <taxon>Sphingomonadales</taxon>
        <taxon>Sphingomonadaceae</taxon>
        <taxon>Sphingobium</taxon>
    </lineage>
</organism>
<reference evidence="7 8" key="1">
    <citation type="submission" date="2020-08" db="EMBL/GenBank/DDBJ databases">
        <title>Genomic Encyclopedia of Type Strains, Phase IV (KMG-IV): sequencing the most valuable type-strain genomes for metagenomic binning, comparative biology and taxonomic classification.</title>
        <authorList>
            <person name="Goeker M."/>
        </authorList>
    </citation>
    <scope>NUCLEOTIDE SEQUENCE [LARGE SCALE GENOMIC DNA]</scope>
    <source>
        <strain evidence="7 8">DSM 26189</strain>
    </source>
</reference>
<feature type="binding site" evidence="5">
    <location>
        <position position="89"/>
    </location>
    <ligand>
        <name>FAD</name>
        <dbReference type="ChEBI" id="CHEBI:57692"/>
    </ligand>
</feature>
<dbReference type="AlphaFoldDB" id="A0A7W6FSX9"/>
<evidence type="ECO:0000256" key="3">
    <source>
        <dbReference type="ARBA" id="ARBA00022630"/>
    </source>
</evidence>
<dbReference type="SUPFAM" id="SSF54373">
    <property type="entry name" value="FAD-linked reductases, C-terminal domain"/>
    <property type="match status" value="1"/>
</dbReference>
<dbReference type="PROSITE" id="PS51257">
    <property type="entry name" value="PROKAR_LIPOPROTEIN"/>
    <property type="match status" value="1"/>
</dbReference>
<keyword evidence="7" id="KW-0560">Oxidoreductase</keyword>
<dbReference type="GO" id="GO:0050660">
    <property type="term" value="F:flavin adenine dinucleotide binding"/>
    <property type="evidence" value="ECO:0007669"/>
    <property type="project" value="InterPro"/>
</dbReference>
<dbReference type="Proteomes" id="UP000571950">
    <property type="component" value="Unassembled WGS sequence"/>
</dbReference>
<dbReference type="EMBL" id="JACIDT010000026">
    <property type="protein sequence ID" value="MBB3928544.1"/>
    <property type="molecule type" value="Genomic_DNA"/>
</dbReference>
<feature type="domain" description="Glucose-methanol-choline oxidoreductase N-terminal" evidence="6">
    <location>
        <begin position="260"/>
        <end position="274"/>
    </location>
</feature>
<comment type="cofactor">
    <cofactor evidence="1 5">
        <name>FAD</name>
        <dbReference type="ChEBI" id="CHEBI:57692"/>
    </cofactor>
</comment>
<dbReference type="InterPro" id="IPR007867">
    <property type="entry name" value="GMC_OxRtase_C"/>
</dbReference>
<dbReference type="Gene3D" id="3.30.410.40">
    <property type="match status" value="1"/>
</dbReference>
<evidence type="ECO:0000256" key="2">
    <source>
        <dbReference type="ARBA" id="ARBA00010790"/>
    </source>
</evidence>
<dbReference type="PANTHER" id="PTHR11552">
    <property type="entry name" value="GLUCOSE-METHANOL-CHOLINE GMC OXIDOREDUCTASE"/>
    <property type="match status" value="1"/>
</dbReference>
<dbReference type="SUPFAM" id="SSF51905">
    <property type="entry name" value="FAD/NAD(P)-binding domain"/>
    <property type="match status" value="1"/>
</dbReference>
<accession>A0A7W6FSX9</accession>
<feature type="binding site" evidence="5">
    <location>
        <position position="225"/>
    </location>
    <ligand>
        <name>FAD</name>
        <dbReference type="ChEBI" id="CHEBI:57692"/>
    </ligand>
</feature>
<dbReference type="InterPro" id="IPR012132">
    <property type="entry name" value="GMC_OxRdtase"/>
</dbReference>
<comment type="similarity">
    <text evidence="2">Belongs to the GMC oxidoreductase family.</text>
</comment>
<sequence>MRASDAREQFDYIVIGAGSAGCAVAARLSEDPHVSVLLLEAGGKDDHPYLKMPVAFLKAVIDPRFNWPYMTEPEPHLNGRRLPLPRGKVMGGCSSINGMFAMRGHPGDYDEWAAMGADGWSYADVLPYFRKLEDSWRGESLYHGKGGPMQVKPIASPLLHHEPLMEAAEAAGFSTSEDLGGAVAEGFARGEMTIDDKGRRVSASTAYLRPARNRKNLVIRSGVLVRKLLIEDRRCTGVEIDTPAGPQALAARREVILSGGTYNSPHLLMLSGIGPAEQLKRHGIEVIVDSPGVGRNLSEHTNVSMEWDATRPVTFLNQLRWDKIAFNALRWATIGGGPLALQLNSCNVVIRTRDHLDRPDIQFMANPIRFDARPWFPFLTERQSHVFWAGLVALHPESRGWVELRSADPREVPAVTLNLMAEEGDLATMRAGIRAARKIYRTPPQSELIGNERLPGAAVDDDEALNAFIRDTCYVAMHPTGTCSMAMGNHSVVDPQLRVIGIEGLRIADCSVMPTVPGGNTGLPAVMVGEKCADLIKGRTLPRAELPSAQEAA</sequence>
<keyword evidence="3" id="KW-0285">Flavoprotein</keyword>
<dbReference type="PROSITE" id="PS00624">
    <property type="entry name" value="GMC_OXRED_2"/>
    <property type="match status" value="1"/>
</dbReference>
<evidence type="ECO:0000256" key="4">
    <source>
        <dbReference type="ARBA" id="ARBA00022827"/>
    </source>
</evidence>
<dbReference type="Pfam" id="PF05199">
    <property type="entry name" value="GMC_oxred_C"/>
    <property type="match status" value="1"/>
</dbReference>
<keyword evidence="8" id="KW-1185">Reference proteome</keyword>
<dbReference type="InterPro" id="IPR036188">
    <property type="entry name" value="FAD/NAD-bd_sf"/>
</dbReference>
<evidence type="ECO:0000259" key="6">
    <source>
        <dbReference type="PROSITE" id="PS00624"/>
    </source>
</evidence>
<evidence type="ECO:0000313" key="7">
    <source>
        <dbReference type="EMBL" id="MBB3928544.1"/>
    </source>
</evidence>
<dbReference type="GO" id="GO:0008812">
    <property type="term" value="F:choline dehydrogenase activity"/>
    <property type="evidence" value="ECO:0007669"/>
    <property type="project" value="UniProtKB-EC"/>
</dbReference>
<protein>
    <submittedName>
        <fullName evidence="7">Choline dehydrogenase</fullName>
        <ecNumber evidence="7">1.1.99.1</ecNumber>
    </submittedName>
</protein>
<evidence type="ECO:0000256" key="5">
    <source>
        <dbReference type="PIRSR" id="PIRSR000137-2"/>
    </source>
</evidence>
<dbReference type="Gene3D" id="3.50.50.60">
    <property type="entry name" value="FAD/NAD(P)-binding domain"/>
    <property type="match status" value="1"/>
</dbReference>
<dbReference type="Pfam" id="PF00732">
    <property type="entry name" value="GMC_oxred_N"/>
    <property type="match status" value="1"/>
</dbReference>
<keyword evidence="4 5" id="KW-0274">FAD</keyword>
<gene>
    <name evidence="7" type="ORF">GGR43_004289</name>
</gene>
<evidence type="ECO:0000313" key="8">
    <source>
        <dbReference type="Proteomes" id="UP000571950"/>
    </source>
</evidence>
<dbReference type="InterPro" id="IPR000172">
    <property type="entry name" value="GMC_OxRdtase_N"/>
</dbReference>
<dbReference type="EC" id="1.1.99.1" evidence="7"/>
<dbReference type="RefSeq" id="WP_188073817.1">
    <property type="nucleotide sequence ID" value="NZ_BSPS01000089.1"/>
</dbReference>
<dbReference type="PIRSF" id="PIRSF000137">
    <property type="entry name" value="Alcohol_oxidase"/>
    <property type="match status" value="1"/>
</dbReference>
<comment type="caution">
    <text evidence="7">The sequence shown here is derived from an EMBL/GenBank/DDBJ whole genome shotgun (WGS) entry which is preliminary data.</text>
</comment>
<proteinExistence type="inferred from homology"/>
<name>A0A7W6FSX9_9SPHN</name>
<dbReference type="PANTHER" id="PTHR11552:SF147">
    <property type="entry name" value="CHOLINE DEHYDROGENASE, MITOCHONDRIAL"/>
    <property type="match status" value="1"/>
</dbReference>
<evidence type="ECO:0000256" key="1">
    <source>
        <dbReference type="ARBA" id="ARBA00001974"/>
    </source>
</evidence>